<reference evidence="6 7" key="1">
    <citation type="submission" date="2020-07" db="EMBL/GenBank/DDBJ databases">
        <title>Stappia sp., F7233, whole genome shotgun sequencing project.</title>
        <authorList>
            <person name="Jiang S."/>
            <person name="Liu Z.W."/>
            <person name="Du Z.J."/>
        </authorList>
    </citation>
    <scope>NUCLEOTIDE SEQUENCE [LARGE SCALE GENOMIC DNA]</scope>
    <source>
        <strain evidence="6 7">F7233</strain>
    </source>
</reference>
<keyword evidence="7" id="KW-1185">Reference proteome</keyword>
<proteinExistence type="predicted"/>
<dbReference type="Pfam" id="PF04794">
    <property type="entry name" value="YdjC"/>
    <property type="match status" value="1"/>
</dbReference>
<gene>
    <name evidence="6" type="ORF">H2509_18010</name>
</gene>
<dbReference type="SUPFAM" id="SSF88713">
    <property type="entry name" value="Glycoside hydrolase/deacetylase"/>
    <property type="match status" value="1"/>
</dbReference>
<keyword evidence="4" id="KW-0460">Magnesium</keyword>
<keyword evidence="2" id="KW-0479">Metal-binding</keyword>
<dbReference type="InterPro" id="IPR011330">
    <property type="entry name" value="Glyco_hydro/deAcase_b/a-brl"/>
</dbReference>
<dbReference type="AlphaFoldDB" id="A0A839AJS9"/>
<sequence length="262" mass="29736">MKRITLTSAEYGLAFGVDRSIRDLAAAGLLSAVGCIAASDLWSREYLPLRQTIDKAGHATLIGVTLALTQPWAPVSDEAARYFEKGFPSRRWYGWRSRLHLLPEDALAAEIAAQIDRFEDYYGKAPDFLLLADELMAYSRLARIVMEVAASRRKPPMIVSPFTEDGPARRFRRRVEKAGLEHLPRGRDLPMASERDKLEAHVWNGFDGLPDQAVSFCFPAEADDRLRRLEPVARVEARRRQSEFLASDRFNILLLNKDLFLF</sequence>
<dbReference type="Proteomes" id="UP000541109">
    <property type="component" value="Unassembled WGS sequence"/>
</dbReference>
<dbReference type="InterPro" id="IPR006879">
    <property type="entry name" value="YdjC-like"/>
</dbReference>
<evidence type="ECO:0000256" key="4">
    <source>
        <dbReference type="ARBA" id="ARBA00022842"/>
    </source>
</evidence>
<dbReference type="GO" id="GO:0005975">
    <property type="term" value="P:carbohydrate metabolic process"/>
    <property type="evidence" value="ECO:0007669"/>
    <property type="project" value="InterPro"/>
</dbReference>
<dbReference type="GO" id="GO:0046872">
    <property type="term" value="F:metal ion binding"/>
    <property type="evidence" value="ECO:0007669"/>
    <property type="project" value="UniProtKB-KW"/>
</dbReference>
<dbReference type="GO" id="GO:0016787">
    <property type="term" value="F:hydrolase activity"/>
    <property type="evidence" value="ECO:0007669"/>
    <property type="project" value="UniProtKB-KW"/>
</dbReference>
<comment type="caution">
    <text evidence="6">The sequence shown here is derived from an EMBL/GenBank/DDBJ whole genome shotgun (WGS) entry which is preliminary data.</text>
</comment>
<evidence type="ECO:0000256" key="1">
    <source>
        <dbReference type="ARBA" id="ARBA00001946"/>
    </source>
</evidence>
<keyword evidence="5" id="KW-0119">Carbohydrate metabolism</keyword>
<evidence type="ECO:0000256" key="3">
    <source>
        <dbReference type="ARBA" id="ARBA00022801"/>
    </source>
</evidence>
<dbReference type="RefSeq" id="WP_182167858.1">
    <property type="nucleotide sequence ID" value="NZ_JACFXV010000065.1"/>
</dbReference>
<comment type="cofactor">
    <cofactor evidence="1">
        <name>Mg(2+)</name>
        <dbReference type="ChEBI" id="CHEBI:18420"/>
    </cofactor>
</comment>
<evidence type="ECO:0000256" key="2">
    <source>
        <dbReference type="ARBA" id="ARBA00022723"/>
    </source>
</evidence>
<dbReference type="Gene3D" id="3.20.20.370">
    <property type="entry name" value="Glycoside hydrolase/deacetylase"/>
    <property type="match status" value="1"/>
</dbReference>
<organism evidence="6 7">
    <name type="scientific">Stappia albiluteola</name>
    <dbReference type="NCBI Taxonomy" id="2758565"/>
    <lineage>
        <taxon>Bacteria</taxon>
        <taxon>Pseudomonadati</taxon>
        <taxon>Pseudomonadota</taxon>
        <taxon>Alphaproteobacteria</taxon>
        <taxon>Hyphomicrobiales</taxon>
        <taxon>Stappiaceae</taxon>
        <taxon>Stappia</taxon>
    </lineage>
</organism>
<accession>A0A839AJS9</accession>
<evidence type="ECO:0000256" key="5">
    <source>
        <dbReference type="ARBA" id="ARBA00023277"/>
    </source>
</evidence>
<evidence type="ECO:0000313" key="7">
    <source>
        <dbReference type="Proteomes" id="UP000541109"/>
    </source>
</evidence>
<evidence type="ECO:0000313" key="6">
    <source>
        <dbReference type="EMBL" id="MBA5779027.1"/>
    </source>
</evidence>
<keyword evidence="3" id="KW-0378">Hydrolase</keyword>
<dbReference type="EMBL" id="JACFXV010000065">
    <property type="protein sequence ID" value="MBA5779027.1"/>
    <property type="molecule type" value="Genomic_DNA"/>
</dbReference>
<protein>
    <submittedName>
        <fullName evidence="6">ChbG/HpnK family deacetylase</fullName>
    </submittedName>
</protein>
<dbReference type="PROSITE" id="PS51257">
    <property type="entry name" value="PROKAR_LIPOPROTEIN"/>
    <property type="match status" value="1"/>
</dbReference>
<name>A0A839AJS9_9HYPH</name>